<dbReference type="Gene3D" id="1.20.1260.10">
    <property type="match status" value="1"/>
</dbReference>
<organism evidence="2 3">
    <name type="scientific">Mesobacillus jeotgali</name>
    <dbReference type="NCBI Taxonomy" id="129985"/>
    <lineage>
        <taxon>Bacteria</taxon>
        <taxon>Bacillati</taxon>
        <taxon>Bacillota</taxon>
        <taxon>Bacilli</taxon>
        <taxon>Bacillales</taxon>
        <taxon>Bacillaceae</taxon>
        <taxon>Mesobacillus</taxon>
    </lineage>
</organism>
<keyword evidence="3" id="KW-1185">Reference proteome</keyword>
<dbReference type="InterPro" id="IPR007760">
    <property type="entry name" value="Mn_catalase"/>
</dbReference>
<dbReference type="RefSeq" id="WP_311076022.1">
    <property type="nucleotide sequence ID" value="NZ_CP134494.1"/>
</dbReference>
<proteinExistence type="inferred from homology"/>
<dbReference type="InterPro" id="IPR012347">
    <property type="entry name" value="Ferritin-like"/>
</dbReference>
<dbReference type="Pfam" id="PF05067">
    <property type="entry name" value="Mn_catalase"/>
    <property type="match status" value="1"/>
</dbReference>
<protein>
    <submittedName>
        <fullName evidence="2">Manganese catalase family protein</fullName>
    </submittedName>
</protein>
<dbReference type="EMBL" id="CP134494">
    <property type="protein sequence ID" value="WNF24954.1"/>
    <property type="molecule type" value="Genomic_DNA"/>
</dbReference>
<evidence type="ECO:0000256" key="1">
    <source>
        <dbReference type="ARBA" id="ARBA00007644"/>
    </source>
</evidence>
<dbReference type="InterPro" id="IPR009078">
    <property type="entry name" value="Ferritin-like_SF"/>
</dbReference>
<name>A0ABY9VLX1_9BACI</name>
<gene>
    <name evidence="2" type="ORF">RH061_10910</name>
</gene>
<reference evidence="2 3" key="1">
    <citation type="submission" date="2023-09" db="EMBL/GenBank/DDBJ databases">
        <title>Microbial mechanism of fulvic acid promoting antimony reduction mineralization in rice fields.</title>
        <authorList>
            <person name="Chen G."/>
            <person name="Lan J."/>
        </authorList>
    </citation>
    <scope>NUCLEOTIDE SEQUENCE [LARGE SCALE GENOMIC DNA]</scope>
    <source>
        <strain evidence="2 3">PS1</strain>
    </source>
</reference>
<evidence type="ECO:0000313" key="3">
    <source>
        <dbReference type="Proteomes" id="UP001303324"/>
    </source>
</evidence>
<accession>A0ABY9VLX1</accession>
<sequence>MYIHKKELLFPVQVKSPNPAHAAAVLEQFGGANGELKACLQYFAQSFSTPDPAIRDLLMDISTEEISHLEMVGECITQLMGGPDKEQKMEEMGADERKMSGEGNILSDAKSHINNMMHFNFNSTVQKSMILDGHGLDFVDSSGTPFTGNFINNVGDLVANLQSDLAAELRAKKVYEELYRHVDDPGAREMFQFLIDREAAHATLFEEAIMRAKELENKKAHQTGDHVNMYFDLSLGGLAKNEFSFAKQAKVFEGPVEPKE</sequence>
<dbReference type="SUPFAM" id="SSF47240">
    <property type="entry name" value="Ferritin-like"/>
    <property type="match status" value="1"/>
</dbReference>
<comment type="similarity">
    <text evidence="1">Belongs to the manganese catalase family.</text>
</comment>
<evidence type="ECO:0000313" key="2">
    <source>
        <dbReference type="EMBL" id="WNF24954.1"/>
    </source>
</evidence>
<dbReference type="Proteomes" id="UP001303324">
    <property type="component" value="Chromosome"/>
</dbReference>